<name>A0A920C4L2_9BACI</name>
<accession>A0A920C4L2</accession>
<sequence>MAIDKLVLRLAVGCTEDRAYSLDKLLVNIDIQRKMPRGNDMLLSM</sequence>
<organism evidence="1 2">
    <name type="scientific">Ornithinibacillus bavariensis</name>
    <dbReference type="NCBI Taxonomy" id="545502"/>
    <lineage>
        <taxon>Bacteria</taxon>
        <taxon>Bacillati</taxon>
        <taxon>Bacillota</taxon>
        <taxon>Bacilli</taxon>
        <taxon>Bacillales</taxon>
        <taxon>Bacillaceae</taxon>
        <taxon>Ornithinibacillus</taxon>
    </lineage>
</organism>
<keyword evidence="2" id="KW-1185">Reference proteome</keyword>
<protein>
    <submittedName>
        <fullName evidence="1">Uncharacterized protein</fullName>
    </submittedName>
</protein>
<evidence type="ECO:0000313" key="1">
    <source>
        <dbReference type="EMBL" id="GIO25750.1"/>
    </source>
</evidence>
<evidence type="ECO:0000313" key="2">
    <source>
        <dbReference type="Proteomes" id="UP000676917"/>
    </source>
</evidence>
<comment type="caution">
    <text evidence="1">The sequence shown here is derived from an EMBL/GenBank/DDBJ whole genome shotgun (WGS) entry which is preliminary data.</text>
</comment>
<dbReference type="AlphaFoldDB" id="A0A920C4L2"/>
<dbReference type="EMBL" id="BORP01000001">
    <property type="protein sequence ID" value="GIO25750.1"/>
    <property type="molecule type" value="Genomic_DNA"/>
</dbReference>
<proteinExistence type="predicted"/>
<reference evidence="1" key="1">
    <citation type="submission" date="2021-03" db="EMBL/GenBank/DDBJ databases">
        <title>Antimicrobial resistance genes in bacteria isolated from Japanese honey, and their potential for conferring macrolide and lincosamide resistance in the American foulbrood pathogen Paenibacillus larvae.</title>
        <authorList>
            <person name="Okamoto M."/>
            <person name="Kumagai M."/>
            <person name="Kanamori H."/>
            <person name="Takamatsu D."/>
        </authorList>
    </citation>
    <scope>NUCLEOTIDE SEQUENCE</scope>
    <source>
        <strain evidence="1">J43TS3</strain>
    </source>
</reference>
<dbReference type="Proteomes" id="UP000676917">
    <property type="component" value="Unassembled WGS sequence"/>
</dbReference>
<gene>
    <name evidence="1" type="ORF">J43TS3_03610</name>
</gene>